<evidence type="ECO:0000256" key="7">
    <source>
        <dbReference type="ARBA" id="ARBA00022676"/>
    </source>
</evidence>
<keyword evidence="25" id="KW-1185">Reference proteome</keyword>
<dbReference type="SUPFAM" id="SSF53955">
    <property type="entry name" value="Lysozyme-like"/>
    <property type="match status" value="1"/>
</dbReference>
<dbReference type="EC" id="2.4.99.28" evidence="17"/>
<comment type="pathway">
    <text evidence="2">Cell wall biogenesis; peptidoglycan biosynthesis.</text>
</comment>
<dbReference type="Pfam" id="PF00912">
    <property type="entry name" value="Transgly"/>
    <property type="match status" value="1"/>
</dbReference>
<comment type="similarity">
    <text evidence="3">In the C-terminal section; belongs to the transpeptidase family.</text>
</comment>
<evidence type="ECO:0000256" key="4">
    <source>
        <dbReference type="ARBA" id="ARBA00007739"/>
    </source>
</evidence>
<evidence type="ECO:0000256" key="10">
    <source>
        <dbReference type="ARBA" id="ARBA00022801"/>
    </source>
</evidence>
<feature type="transmembrane region" description="Helical" evidence="21">
    <location>
        <begin position="32"/>
        <end position="52"/>
    </location>
</feature>
<keyword evidence="12" id="KW-0573">Peptidoglycan synthesis</keyword>
<dbReference type="InterPro" id="IPR050396">
    <property type="entry name" value="Glycosyltr_51/Transpeptidase"/>
</dbReference>
<evidence type="ECO:0000256" key="2">
    <source>
        <dbReference type="ARBA" id="ARBA00004752"/>
    </source>
</evidence>
<dbReference type="STRING" id="880072.Desac_1680"/>
<dbReference type="Proteomes" id="UP000000483">
    <property type="component" value="Chromosome"/>
</dbReference>
<keyword evidence="16" id="KW-0961">Cell wall biogenesis/degradation</keyword>
<comment type="catalytic activity">
    <reaction evidence="18">
        <text>[GlcNAc-(1-&gt;4)-Mur2Ac(oyl-L-Ala-gamma-D-Glu-L-Lys-D-Ala-D-Ala)](n)-di-trans,octa-cis-undecaprenyl diphosphate + beta-D-GlcNAc-(1-&gt;4)-Mur2Ac(oyl-L-Ala-gamma-D-Glu-L-Lys-D-Ala-D-Ala)-di-trans,octa-cis-undecaprenyl diphosphate = [GlcNAc-(1-&gt;4)-Mur2Ac(oyl-L-Ala-gamma-D-Glu-L-Lys-D-Ala-D-Ala)](n+1)-di-trans,octa-cis-undecaprenyl diphosphate + di-trans,octa-cis-undecaprenyl diphosphate + H(+)</text>
        <dbReference type="Rhea" id="RHEA:23708"/>
        <dbReference type="Rhea" id="RHEA-COMP:9602"/>
        <dbReference type="Rhea" id="RHEA-COMP:9603"/>
        <dbReference type="ChEBI" id="CHEBI:15378"/>
        <dbReference type="ChEBI" id="CHEBI:58405"/>
        <dbReference type="ChEBI" id="CHEBI:60033"/>
        <dbReference type="ChEBI" id="CHEBI:78435"/>
        <dbReference type="EC" id="2.4.99.28"/>
    </reaction>
</comment>
<evidence type="ECO:0000256" key="13">
    <source>
        <dbReference type="ARBA" id="ARBA00022989"/>
    </source>
</evidence>
<evidence type="ECO:0000256" key="3">
    <source>
        <dbReference type="ARBA" id="ARBA00007090"/>
    </source>
</evidence>
<dbReference type="EMBL" id="CP002629">
    <property type="protein sequence ID" value="AEB09526.1"/>
    <property type="molecule type" value="Genomic_DNA"/>
</dbReference>
<evidence type="ECO:0000256" key="21">
    <source>
        <dbReference type="SAM" id="Phobius"/>
    </source>
</evidence>
<evidence type="ECO:0000259" key="22">
    <source>
        <dbReference type="Pfam" id="PF00905"/>
    </source>
</evidence>
<dbReference type="GO" id="GO:0006508">
    <property type="term" value="P:proteolysis"/>
    <property type="evidence" value="ECO:0007669"/>
    <property type="project" value="UniProtKB-KW"/>
</dbReference>
<evidence type="ECO:0000313" key="25">
    <source>
        <dbReference type="Proteomes" id="UP000000483"/>
    </source>
</evidence>
<comment type="similarity">
    <text evidence="4">In the N-terminal section; belongs to the glycosyltransferase 51 family.</text>
</comment>
<dbReference type="eggNOG" id="COG5009">
    <property type="taxonomic scope" value="Bacteria"/>
</dbReference>
<dbReference type="RefSeq" id="WP_013706636.1">
    <property type="nucleotide sequence ID" value="NC_015388.1"/>
</dbReference>
<keyword evidence="9 21" id="KW-0812">Transmembrane</keyword>
<evidence type="ECO:0000256" key="16">
    <source>
        <dbReference type="ARBA" id="ARBA00023316"/>
    </source>
</evidence>
<dbReference type="InterPro" id="IPR001264">
    <property type="entry name" value="Glyco_trans_51"/>
</dbReference>
<dbReference type="Gene3D" id="1.10.3810.10">
    <property type="entry name" value="Biosynthetic peptidoglycan transglycosylase-like"/>
    <property type="match status" value="1"/>
</dbReference>
<keyword evidence="15" id="KW-0511">Multifunctional enzyme</keyword>
<reference evidence="25" key="2">
    <citation type="submission" date="2011-03" db="EMBL/GenBank/DDBJ databases">
        <title>The complete genome of Desulfobacca acetoxidans DSM 11109.</title>
        <authorList>
            <consortium name="US DOE Joint Genome Institute (JGI-PGF)"/>
            <person name="Lucas S."/>
            <person name="Copeland A."/>
            <person name="Lapidus A."/>
            <person name="Bruce D."/>
            <person name="Goodwin L."/>
            <person name="Pitluck S."/>
            <person name="Peters L."/>
            <person name="Kyrpides N."/>
            <person name="Mavromatis K."/>
            <person name="Ivanova N."/>
            <person name="Ovchinnikova G."/>
            <person name="Teshima H."/>
            <person name="Detter J.C."/>
            <person name="Han C."/>
            <person name="Land M."/>
            <person name="Hauser L."/>
            <person name="Markowitz V."/>
            <person name="Cheng J.-F."/>
            <person name="Hugenholtz P."/>
            <person name="Woyke T."/>
            <person name="Wu D."/>
            <person name="Spring S."/>
            <person name="Schueler E."/>
            <person name="Brambilla E."/>
            <person name="Klenk H.-P."/>
            <person name="Eisen J.A."/>
        </authorList>
    </citation>
    <scope>NUCLEOTIDE SEQUENCE [LARGE SCALE GENOMIC DNA]</scope>
    <source>
        <strain evidence="25">ATCC 700848 / DSM 11109 / ASRB2</strain>
    </source>
</reference>
<dbReference type="FunFam" id="1.10.3810.10:FF:000003">
    <property type="entry name" value="Penicillin-binding protein 1a"/>
    <property type="match status" value="1"/>
</dbReference>
<dbReference type="InterPro" id="IPR023346">
    <property type="entry name" value="Lysozyme-like_dom_sf"/>
</dbReference>
<keyword evidence="8 24" id="KW-0808">Transferase</keyword>
<evidence type="ECO:0000256" key="15">
    <source>
        <dbReference type="ARBA" id="ARBA00023268"/>
    </source>
</evidence>
<feature type="region of interest" description="Disordered" evidence="20">
    <location>
        <begin position="1"/>
        <end position="20"/>
    </location>
</feature>
<evidence type="ECO:0000259" key="23">
    <source>
        <dbReference type="Pfam" id="PF00912"/>
    </source>
</evidence>
<dbReference type="GO" id="GO:0030288">
    <property type="term" value="C:outer membrane-bounded periplasmic space"/>
    <property type="evidence" value="ECO:0007669"/>
    <property type="project" value="TreeGrafter"/>
</dbReference>
<dbReference type="GO" id="GO:0009252">
    <property type="term" value="P:peptidoglycan biosynthetic process"/>
    <property type="evidence" value="ECO:0007669"/>
    <property type="project" value="UniProtKB-UniPathway"/>
</dbReference>
<evidence type="ECO:0000256" key="17">
    <source>
        <dbReference type="ARBA" id="ARBA00044770"/>
    </source>
</evidence>
<keyword evidence="6" id="KW-0645">Protease</keyword>
<evidence type="ECO:0000256" key="6">
    <source>
        <dbReference type="ARBA" id="ARBA00022670"/>
    </source>
</evidence>
<dbReference type="UniPathway" id="UPA00219"/>
<keyword evidence="10" id="KW-0378">Hydrolase</keyword>
<dbReference type="OrthoDB" id="9766909at2"/>
<dbReference type="GO" id="GO:0004180">
    <property type="term" value="F:carboxypeptidase activity"/>
    <property type="evidence" value="ECO:0007669"/>
    <property type="project" value="UniProtKB-KW"/>
</dbReference>
<evidence type="ECO:0000256" key="18">
    <source>
        <dbReference type="ARBA" id="ARBA00049902"/>
    </source>
</evidence>
<keyword evidence="5" id="KW-0121">Carboxypeptidase</keyword>
<dbReference type="GO" id="GO:0071555">
    <property type="term" value="P:cell wall organization"/>
    <property type="evidence" value="ECO:0007669"/>
    <property type="project" value="UniProtKB-KW"/>
</dbReference>
<dbReference type="GO" id="GO:0008360">
    <property type="term" value="P:regulation of cell shape"/>
    <property type="evidence" value="ECO:0007669"/>
    <property type="project" value="UniProtKB-KW"/>
</dbReference>
<comment type="pathway">
    <text evidence="19">Glycan biosynthesis.</text>
</comment>
<name>F2NJL4_DESAR</name>
<feature type="region of interest" description="Disordered" evidence="20">
    <location>
        <begin position="745"/>
        <end position="797"/>
    </location>
</feature>
<feature type="domain" description="Glycosyl transferase family 51" evidence="23">
    <location>
        <begin position="81"/>
        <end position="255"/>
    </location>
</feature>
<evidence type="ECO:0000256" key="11">
    <source>
        <dbReference type="ARBA" id="ARBA00022960"/>
    </source>
</evidence>
<organism evidence="24 25">
    <name type="scientific">Desulfobacca acetoxidans (strain ATCC 700848 / DSM 11109 / ASRB2)</name>
    <dbReference type="NCBI Taxonomy" id="880072"/>
    <lineage>
        <taxon>Bacteria</taxon>
        <taxon>Pseudomonadati</taxon>
        <taxon>Thermodesulfobacteriota</taxon>
        <taxon>Desulfobaccia</taxon>
        <taxon>Desulfobaccales</taxon>
        <taxon>Desulfobaccaceae</taxon>
        <taxon>Desulfobacca</taxon>
    </lineage>
</organism>
<keyword evidence="13 21" id="KW-1133">Transmembrane helix</keyword>
<dbReference type="SUPFAM" id="SSF56601">
    <property type="entry name" value="beta-lactamase/transpeptidase-like"/>
    <property type="match status" value="1"/>
</dbReference>
<evidence type="ECO:0000256" key="9">
    <source>
        <dbReference type="ARBA" id="ARBA00022692"/>
    </source>
</evidence>
<dbReference type="Gene3D" id="3.40.710.10">
    <property type="entry name" value="DD-peptidase/beta-lactamase superfamily"/>
    <property type="match status" value="2"/>
</dbReference>
<keyword evidence="11" id="KW-0133">Cell shape</keyword>
<feature type="compositionally biased region" description="Basic residues" evidence="20">
    <location>
        <begin position="1"/>
        <end position="15"/>
    </location>
</feature>
<comment type="subcellular location">
    <subcellularLocation>
        <location evidence="1">Membrane</location>
    </subcellularLocation>
</comment>
<evidence type="ECO:0000256" key="8">
    <source>
        <dbReference type="ARBA" id="ARBA00022679"/>
    </source>
</evidence>
<dbReference type="PANTHER" id="PTHR32282">
    <property type="entry name" value="BINDING PROTEIN TRANSPEPTIDASE, PUTATIVE-RELATED"/>
    <property type="match status" value="1"/>
</dbReference>
<dbReference type="GO" id="GO:0008658">
    <property type="term" value="F:penicillin binding"/>
    <property type="evidence" value="ECO:0007669"/>
    <property type="project" value="InterPro"/>
</dbReference>
<evidence type="ECO:0000256" key="20">
    <source>
        <dbReference type="SAM" id="MobiDB-lite"/>
    </source>
</evidence>
<keyword evidence="14 21" id="KW-0472">Membrane</keyword>
<evidence type="ECO:0000256" key="1">
    <source>
        <dbReference type="ARBA" id="ARBA00004370"/>
    </source>
</evidence>
<dbReference type="InterPro" id="IPR036950">
    <property type="entry name" value="PBP_transglycosylase"/>
</dbReference>
<evidence type="ECO:0000256" key="14">
    <source>
        <dbReference type="ARBA" id="ARBA00023136"/>
    </source>
</evidence>
<dbReference type="InterPro" id="IPR001460">
    <property type="entry name" value="PCN-bd_Tpept"/>
</dbReference>
<dbReference type="PANTHER" id="PTHR32282:SF27">
    <property type="entry name" value="PENICILLIN-BINDING PROTEIN 1A"/>
    <property type="match status" value="1"/>
</dbReference>
<dbReference type="KEGG" id="dao:Desac_1680"/>
<feature type="compositionally biased region" description="Acidic residues" evidence="20">
    <location>
        <begin position="757"/>
        <end position="776"/>
    </location>
</feature>
<dbReference type="NCBIfam" id="TIGR02074">
    <property type="entry name" value="PBP_1a_fam"/>
    <property type="match status" value="1"/>
</dbReference>
<dbReference type="AlphaFoldDB" id="F2NJL4"/>
<reference evidence="24 25" key="1">
    <citation type="journal article" date="2011" name="Stand. Genomic Sci.">
        <title>Complete genome sequence of the acetate-degrading sulfate reducer Desulfobacca acetoxidans type strain (ASRB2).</title>
        <authorList>
            <person name="Goker M."/>
            <person name="Teshima H."/>
            <person name="Lapidus A."/>
            <person name="Nolan M."/>
            <person name="Lucas S."/>
            <person name="Hammon N."/>
            <person name="Deshpande S."/>
            <person name="Cheng J.F."/>
            <person name="Tapia R."/>
            <person name="Han C."/>
            <person name="Goodwin L."/>
            <person name="Pitluck S."/>
            <person name="Huntemann M."/>
            <person name="Liolios K."/>
            <person name="Ivanova N."/>
            <person name="Pagani I."/>
            <person name="Mavromatis K."/>
            <person name="Ovchinikova G."/>
            <person name="Pati A."/>
            <person name="Chen A."/>
            <person name="Palaniappan K."/>
            <person name="Land M."/>
            <person name="Hauser L."/>
            <person name="Brambilla E.M."/>
            <person name="Rohde M."/>
            <person name="Spring S."/>
            <person name="Detter J.C."/>
            <person name="Woyke T."/>
            <person name="Bristow J."/>
            <person name="Eisen J.A."/>
            <person name="Markowitz V."/>
            <person name="Hugenholtz P."/>
            <person name="Kyrpides N.C."/>
            <person name="Klenk H.P."/>
        </authorList>
    </citation>
    <scope>NUCLEOTIDE SEQUENCE [LARGE SCALE GENOMIC DNA]</scope>
    <source>
        <strain evidence="25">ATCC 700848 / DSM 11109 / ASRB2</strain>
    </source>
</reference>
<evidence type="ECO:0000256" key="5">
    <source>
        <dbReference type="ARBA" id="ARBA00022645"/>
    </source>
</evidence>
<dbReference type="Pfam" id="PF00905">
    <property type="entry name" value="Transpeptidase"/>
    <property type="match status" value="1"/>
</dbReference>
<dbReference type="HOGENOM" id="CLU_006354_2_4_7"/>
<keyword evidence="7 24" id="KW-0328">Glycosyltransferase</keyword>
<evidence type="ECO:0000313" key="24">
    <source>
        <dbReference type="EMBL" id="AEB09526.1"/>
    </source>
</evidence>
<dbReference type="GO" id="GO:0016020">
    <property type="term" value="C:membrane"/>
    <property type="evidence" value="ECO:0007669"/>
    <property type="project" value="UniProtKB-SubCell"/>
</dbReference>
<evidence type="ECO:0000256" key="12">
    <source>
        <dbReference type="ARBA" id="ARBA00022984"/>
    </source>
</evidence>
<dbReference type="GO" id="GO:0008955">
    <property type="term" value="F:peptidoglycan glycosyltransferase activity"/>
    <property type="evidence" value="ECO:0007669"/>
    <property type="project" value="UniProtKB-EC"/>
</dbReference>
<dbReference type="InterPro" id="IPR012338">
    <property type="entry name" value="Beta-lactam/transpept-like"/>
</dbReference>
<sequence length="797" mass="89059">MPTYKKSRQTARTKKPPPPERRWSLGRLLSRLFLILFLVGLVAAGGISYYIYYHFSRDLPDYTSLKDFRPNLITRIYARDGQLMGEYFMEKRIIVPYTRLPQHLILAFLAAEDARFFEHTGVDFLGIVRAFIENVKAGEIVQGGSTITQQVVKSILLSSEKSFSRKLREAILAYRIDNYLTKEEVLYLYLNHIYLGNGAYGVEAAALEYFGKHVEDLNLAEAAMLAGLPKAPTRYAPTNNPLRAKERQTYVLNRMVEEGFVEPAEAQAALNQALTFKTSRQPGFDYVGYYTEYVRQLLEERYGRDPLYKAGFRVYTAADIELHRAAQEAVNQGLKDLYRRHGFRGPLKRLSAKEIDSFCLQQVKYQQKHPPLKGQLQTAVVVQPEKGRNCLVVRFGNEYGFLVQNPAPAPGMKVSEASNIVSRLRLGDVIQVRLQQKASGRQKWLVSVDPDPTAQGALVYVENHTGKVRVIMGGKDYRDSVFNRATQAKRQPGSAFKPIIYATAVEKGYGPGSTLLDEPISLPGGRRGELWTPKNYDNRYSGPISLATALARSRNIPTVRLLMSVGLPPVINLAKAMGLTTQIYPNYSSALGASEVSLFELTRAYSVFPNQGQLAAPILIERLEDRDGRILEEAEPHSRPAISQRTAQIMTELLVGVVTRGTGQKVLALRRPIGGKTGTTNNTRDAWFIGFTPSVTAGVWVGMDDERSLGAKETGSQAAAPIFIRFMQEALKNQPLEEFPSLPATLFASGRDRGVDDEASDDEAEEEEYDNPDEEAQAAVRPRPAINPNFFKKDLGE</sequence>
<feature type="domain" description="Penicillin-binding protein transpeptidase" evidence="22">
    <location>
        <begin position="456"/>
        <end position="728"/>
    </location>
</feature>
<evidence type="ECO:0000256" key="19">
    <source>
        <dbReference type="ARBA" id="ARBA00060592"/>
    </source>
</evidence>
<protein>
    <recommendedName>
        <fullName evidence="17">peptidoglycan glycosyltransferase</fullName>
        <ecNumber evidence="17">2.4.99.28</ecNumber>
    </recommendedName>
</protein>
<proteinExistence type="inferred from homology"/>
<gene>
    <name evidence="24" type="ordered locus">Desac_1680</name>
</gene>
<accession>F2NJL4</accession>